<name>A0A1M5VER4_9FLAO</name>
<dbReference type="NCBIfam" id="TIGR01200">
    <property type="entry name" value="GLPGLI"/>
    <property type="match status" value="1"/>
</dbReference>
<dbReference type="Pfam" id="PF22252">
    <property type="entry name" value="PNGase_F-II_N"/>
    <property type="match status" value="1"/>
</dbReference>
<dbReference type="OrthoDB" id="1256136at2"/>
<reference evidence="2" key="1">
    <citation type="submission" date="2016-11" db="EMBL/GenBank/DDBJ databases">
        <authorList>
            <person name="Varghese N."/>
            <person name="Submissions S."/>
        </authorList>
    </citation>
    <scope>NUCLEOTIDE SEQUENCE [LARGE SCALE GENOMIC DNA]</scope>
    <source>
        <strain evidence="2">DSM 19055</strain>
    </source>
</reference>
<dbReference type="RefSeq" id="WP_040997157.1">
    <property type="nucleotide sequence ID" value="NZ_FQWT01000006.1"/>
</dbReference>
<dbReference type="EMBL" id="FQWT01000006">
    <property type="protein sequence ID" value="SHH73716.1"/>
    <property type="molecule type" value="Genomic_DNA"/>
</dbReference>
<evidence type="ECO:0000313" key="2">
    <source>
        <dbReference type="Proteomes" id="UP000184047"/>
    </source>
</evidence>
<dbReference type="InterPro" id="IPR005901">
    <property type="entry name" value="GLPGLI"/>
</dbReference>
<protein>
    <submittedName>
        <fullName evidence="1">GLPGLI family protein</fullName>
    </submittedName>
</protein>
<keyword evidence="2" id="KW-1185">Reference proteome</keyword>
<dbReference type="STRING" id="421058.SAMN05421866_3580"/>
<dbReference type="eggNOG" id="ENOG50311PM">
    <property type="taxonomic scope" value="Bacteria"/>
</dbReference>
<dbReference type="Proteomes" id="UP000184047">
    <property type="component" value="Unassembled WGS sequence"/>
</dbReference>
<organism evidence="1 2">
    <name type="scientific">Chryseobacterium oranimense</name>
    <dbReference type="NCBI Taxonomy" id="421058"/>
    <lineage>
        <taxon>Bacteria</taxon>
        <taxon>Pseudomonadati</taxon>
        <taxon>Bacteroidota</taxon>
        <taxon>Flavobacteriia</taxon>
        <taxon>Flavobacteriales</taxon>
        <taxon>Weeksellaceae</taxon>
        <taxon>Chryseobacterium group</taxon>
        <taxon>Chryseobacterium</taxon>
    </lineage>
</organism>
<proteinExistence type="predicted"/>
<gene>
    <name evidence="1" type="ORF">SAMN05421866_3580</name>
</gene>
<dbReference type="AlphaFoldDB" id="A0A1M5VER4"/>
<accession>A0A1M5VER4</accession>
<sequence>MKYTLFISLFFVNLIHAQNLKVEYEYVNKQNLNEYSSESSSAFKNQAEEKLKKPQKQILYFNEGNTFYKNITTEGFVNEKERKKVDERTTNIAKESFVIKPIKIFHKKNDPGFYQYQNFGDDEFYKYYTPKFSKVEYKDDVEQIEKYTCKLAEVTLDNGGLVKVWYAEEFPVSAGPYVYNSFPGLVLKVESANFIVYATKISNDGKATDFEAMNPKLKVFDQEKDRDKIQEIMKNASKVKETHTDIRL</sequence>
<evidence type="ECO:0000313" key="1">
    <source>
        <dbReference type="EMBL" id="SHH73716.1"/>
    </source>
</evidence>